<sequence>MSGETLILNAGSSSLKFAIYIDEDDTPEVSGLIDRIGAGEAEIALKDASGQPLPAGAPGSVADHGEALMVAIRAMAKHYPDHTIKSVGHRVVHGGPEFAAPVLIDDAVEEKLMALTPLAPLHQPHCLAGIRAARAAFPDARHIACFDTAFHRSMPRLNELYAIPREHFDAGIRRYGFHGLSYDYIANALRDRHPDLSQGRVIVAHLGNGASLCAMRDGRSVATSMGFSALDGLAMGTRCGNIDPGVLLYLMDQGMSSAELSDMLYRRSGLLGLSGTSSDMRTLLASSAPEAAEAAAYFVQSVRRGIAELAAMLGGLETLVFTAGIGENAAAIRDAICAEMGWMGIRLDTAANDQGEPIISDSESGVQVLVIPTREDLTILSAVRAGG</sequence>
<keyword evidence="4 9" id="KW-0479">Metal-binding</keyword>
<feature type="site" description="Transition state stabilizer" evidence="9">
    <location>
        <position position="238"/>
    </location>
</feature>
<keyword evidence="5 9" id="KW-0547">Nucleotide-binding</keyword>
<feature type="active site" description="Proton donor/acceptor" evidence="9">
    <location>
        <position position="147"/>
    </location>
</feature>
<evidence type="ECO:0000256" key="5">
    <source>
        <dbReference type="ARBA" id="ARBA00022741"/>
    </source>
</evidence>
<dbReference type="SUPFAM" id="SSF53067">
    <property type="entry name" value="Actin-like ATPase domain"/>
    <property type="match status" value="2"/>
</dbReference>
<evidence type="ECO:0000256" key="6">
    <source>
        <dbReference type="ARBA" id="ARBA00022777"/>
    </source>
</evidence>
<feature type="binding site" evidence="9">
    <location>
        <begin position="324"/>
        <end position="328"/>
    </location>
    <ligand>
        <name>ATP</name>
        <dbReference type="ChEBI" id="CHEBI:30616"/>
    </ligand>
</feature>
<dbReference type="UniPathway" id="UPA00340">
    <property type="reaction ID" value="UER00458"/>
</dbReference>
<dbReference type="AlphaFoldDB" id="A0A5C6S1G9"/>
<keyword evidence="7 9" id="KW-0067">ATP-binding</keyword>
<dbReference type="GO" id="GO:0000287">
    <property type="term" value="F:magnesium ion binding"/>
    <property type="evidence" value="ECO:0007669"/>
    <property type="project" value="UniProtKB-UniRule"/>
</dbReference>
<dbReference type="OrthoDB" id="9802453at2"/>
<reference evidence="11 12" key="1">
    <citation type="submission" date="2019-08" db="EMBL/GenBank/DDBJ databases">
        <authorList>
            <person name="Ye J."/>
        </authorList>
    </citation>
    <scope>NUCLEOTIDE SEQUENCE [LARGE SCALE GENOMIC DNA]</scope>
    <source>
        <strain evidence="11 12">TK008</strain>
    </source>
</reference>
<dbReference type="HAMAP" id="MF_00020">
    <property type="entry name" value="Acetate_kinase"/>
    <property type="match status" value="1"/>
</dbReference>
<evidence type="ECO:0000256" key="4">
    <source>
        <dbReference type="ARBA" id="ARBA00022723"/>
    </source>
</evidence>
<accession>A0A5C6S1G9</accession>
<feature type="binding site" evidence="9">
    <location>
        <begin position="279"/>
        <end position="281"/>
    </location>
    <ligand>
        <name>ATP</name>
        <dbReference type="ChEBI" id="CHEBI:30616"/>
    </ligand>
</feature>
<dbReference type="GO" id="GO:0006085">
    <property type="term" value="P:acetyl-CoA biosynthetic process"/>
    <property type="evidence" value="ECO:0007669"/>
    <property type="project" value="UniProtKB-UniRule"/>
</dbReference>
<evidence type="ECO:0000256" key="1">
    <source>
        <dbReference type="ARBA" id="ARBA00008748"/>
    </source>
</evidence>
<dbReference type="NCBIfam" id="TIGR00016">
    <property type="entry name" value="ackA"/>
    <property type="match status" value="1"/>
</dbReference>
<dbReference type="PROSITE" id="PS01075">
    <property type="entry name" value="ACETATE_KINASE_1"/>
    <property type="match status" value="1"/>
</dbReference>
<dbReference type="PANTHER" id="PTHR21060:SF21">
    <property type="entry name" value="ACETATE KINASE"/>
    <property type="match status" value="1"/>
</dbReference>
<evidence type="ECO:0000256" key="3">
    <source>
        <dbReference type="ARBA" id="ARBA00022679"/>
    </source>
</evidence>
<gene>
    <name evidence="9" type="primary">ackA</name>
    <name evidence="11" type="ORF">FQV27_12875</name>
</gene>
<feature type="binding site" evidence="9">
    <location>
        <position position="9"/>
    </location>
    <ligand>
        <name>Mg(2+)</name>
        <dbReference type="ChEBI" id="CHEBI:18420"/>
    </ligand>
</feature>
<feature type="binding site" evidence="9">
    <location>
        <position position="90"/>
    </location>
    <ligand>
        <name>substrate</name>
    </ligand>
</feature>
<dbReference type="GO" id="GO:0006083">
    <property type="term" value="P:acetate metabolic process"/>
    <property type="evidence" value="ECO:0007669"/>
    <property type="project" value="TreeGrafter"/>
</dbReference>
<dbReference type="EMBL" id="VOPL01000005">
    <property type="protein sequence ID" value="TXB68075.1"/>
    <property type="molecule type" value="Genomic_DNA"/>
</dbReference>
<evidence type="ECO:0000313" key="11">
    <source>
        <dbReference type="EMBL" id="TXB68075.1"/>
    </source>
</evidence>
<keyword evidence="6 9" id="KW-0418">Kinase</keyword>
<evidence type="ECO:0000256" key="9">
    <source>
        <dbReference type="HAMAP-Rule" id="MF_00020"/>
    </source>
</evidence>
<organism evidence="11 12">
    <name type="scientific">Paracoccus aurantiacus</name>
    <dbReference type="NCBI Taxonomy" id="2599412"/>
    <lineage>
        <taxon>Bacteria</taxon>
        <taxon>Pseudomonadati</taxon>
        <taxon>Pseudomonadota</taxon>
        <taxon>Alphaproteobacteria</taxon>
        <taxon>Rhodobacterales</taxon>
        <taxon>Paracoccaceae</taxon>
        <taxon>Paracoccus</taxon>
    </lineage>
</organism>
<dbReference type="Proteomes" id="UP000321562">
    <property type="component" value="Unassembled WGS sequence"/>
</dbReference>
<dbReference type="GO" id="GO:0005524">
    <property type="term" value="F:ATP binding"/>
    <property type="evidence" value="ECO:0007669"/>
    <property type="project" value="UniProtKB-KW"/>
</dbReference>
<dbReference type="InterPro" id="IPR023865">
    <property type="entry name" value="Aliphatic_acid_kinase_CS"/>
</dbReference>
<proteinExistence type="inferred from homology"/>
<dbReference type="InterPro" id="IPR043129">
    <property type="entry name" value="ATPase_NBD"/>
</dbReference>
<keyword evidence="3 9" id="KW-0808">Transferase</keyword>
<evidence type="ECO:0000313" key="12">
    <source>
        <dbReference type="Proteomes" id="UP000321562"/>
    </source>
</evidence>
<comment type="pathway">
    <text evidence="9">Metabolic intermediate biosynthesis; acetyl-CoA biosynthesis; acetyl-CoA from acetate: step 1/2.</text>
</comment>
<evidence type="ECO:0000256" key="7">
    <source>
        <dbReference type="ARBA" id="ARBA00022840"/>
    </source>
</evidence>
<dbReference type="RefSeq" id="WP_147099154.1">
    <property type="nucleotide sequence ID" value="NZ_JBHUFH010000003.1"/>
</dbReference>
<feature type="binding site" evidence="9">
    <location>
        <position position="16"/>
    </location>
    <ligand>
        <name>ATP</name>
        <dbReference type="ChEBI" id="CHEBI:30616"/>
    </ligand>
</feature>
<evidence type="ECO:0000256" key="2">
    <source>
        <dbReference type="ARBA" id="ARBA00022490"/>
    </source>
</evidence>
<dbReference type="InterPro" id="IPR000890">
    <property type="entry name" value="Aliphatic_acid_kin_short-chain"/>
</dbReference>
<name>A0A5C6S1G9_9RHOB</name>
<comment type="caution">
    <text evidence="11">The sequence shown here is derived from an EMBL/GenBank/DDBJ whole genome shotgun (WGS) entry which is preliminary data.</text>
</comment>
<dbReference type="Gene3D" id="3.30.420.40">
    <property type="match status" value="2"/>
</dbReference>
<feature type="binding site" evidence="9">
    <location>
        <position position="375"/>
    </location>
    <ligand>
        <name>Mg(2+)</name>
        <dbReference type="ChEBI" id="CHEBI:18420"/>
    </ligand>
</feature>
<protein>
    <recommendedName>
        <fullName evidence="9">Acetate kinase</fullName>
        <ecNumber evidence="9">2.7.2.1</ecNumber>
    </recommendedName>
    <alternativeName>
        <fullName evidence="9">Acetokinase</fullName>
    </alternativeName>
</protein>
<dbReference type="Pfam" id="PF00871">
    <property type="entry name" value="Acetate_kinase"/>
    <property type="match status" value="1"/>
</dbReference>
<dbReference type="PROSITE" id="PS01076">
    <property type="entry name" value="ACETATE_KINASE_2"/>
    <property type="match status" value="1"/>
</dbReference>
<comment type="similarity">
    <text evidence="1 9 10">Belongs to the acetokinase family.</text>
</comment>
<comment type="catalytic activity">
    <reaction evidence="9">
        <text>acetate + ATP = acetyl phosphate + ADP</text>
        <dbReference type="Rhea" id="RHEA:11352"/>
        <dbReference type="ChEBI" id="CHEBI:22191"/>
        <dbReference type="ChEBI" id="CHEBI:30089"/>
        <dbReference type="ChEBI" id="CHEBI:30616"/>
        <dbReference type="ChEBI" id="CHEBI:456216"/>
        <dbReference type="EC" id="2.7.2.1"/>
    </reaction>
</comment>
<dbReference type="PRINTS" id="PR00471">
    <property type="entry name" value="ACETATEKNASE"/>
</dbReference>
<comment type="cofactor">
    <cofactor evidence="9">
        <name>Mg(2+)</name>
        <dbReference type="ChEBI" id="CHEBI:18420"/>
    </cofactor>
    <cofactor evidence="9">
        <name>Mn(2+)</name>
        <dbReference type="ChEBI" id="CHEBI:29035"/>
    </cofactor>
    <text evidence="9">Mg(2+). Can also accept Mn(2+).</text>
</comment>
<keyword evidence="2 9" id="KW-0963">Cytoplasm</keyword>
<keyword evidence="12" id="KW-1185">Reference proteome</keyword>
<evidence type="ECO:0000256" key="10">
    <source>
        <dbReference type="RuleBase" id="RU003835"/>
    </source>
</evidence>
<feature type="binding site" evidence="9">
    <location>
        <begin position="205"/>
        <end position="209"/>
    </location>
    <ligand>
        <name>ATP</name>
        <dbReference type="ChEBI" id="CHEBI:30616"/>
    </ligand>
</feature>
<keyword evidence="8 9" id="KW-0460">Magnesium</keyword>
<dbReference type="GO" id="GO:0008776">
    <property type="term" value="F:acetate kinase activity"/>
    <property type="evidence" value="ECO:0007669"/>
    <property type="project" value="UniProtKB-UniRule"/>
</dbReference>
<comment type="subunit">
    <text evidence="9">Homodimer.</text>
</comment>
<evidence type="ECO:0000256" key="8">
    <source>
        <dbReference type="ARBA" id="ARBA00022842"/>
    </source>
</evidence>
<comment type="subcellular location">
    <subcellularLocation>
        <location evidence="9">Cytoplasm</location>
    </subcellularLocation>
</comment>
<comment type="function">
    <text evidence="9">Catalyzes the formation of acetyl phosphate from acetate and ATP. Can also catalyze the reverse reaction.</text>
</comment>
<feature type="site" description="Transition state stabilizer" evidence="9">
    <location>
        <position position="178"/>
    </location>
</feature>
<dbReference type="PIRSF" id="PIRSF000722">
    <property type="entry name" value="Acetate_prop_kin"/>
    <property type="match status" value="1"/>
</dbReference>
<dbReference type="GO" id="GO:0005829">
    <property type="term" value="C:cytosol"/>
    <property type="evidence" value="ECO:0007669"/>
    <property type="project" value="TreeGrafter"/>
</dbReference>
<dbReference type="PANTHER" id="PTHR21060">
    <property type="entry name" value="ACETATE KINASE"/>
    <property type="match status" value="1"/>
</dbReference>
<dbReference type="InterPro" id="IPR004372">
    <property type="entry name" value="Ac/propionate_kinase"/>
</dbReference>
<dbReference type="EC" id="2.7.2.1" evidence="9"/>